<accession>A0A811TB84</accession>
<evidence type="ECO:0000313" key="7">
    <source>
        <dbReference type="Proteomes" id="UP000612009"/>
    </source>
</evidence>
<comment type="similarity">
    <text evidence="1 4">Belongs to the eIF-2B alpha/beta/delta subunits family.</text>
</comment>
<keyword evidence="2" id="KW-0396">Initiation factor</keyword>
<protein>
    <submittedName>
        <fullName evidence="6">Methylthioribose-1-phosphate isomerase</fullName>
        <ecNumber evidence="6">5.3.1.23</ecNumber>
    </submittedName>
</protein>
<evidence type="ECO:0000313" key="6">
    <source>
        <dbReference type="EMBL" id="CAD6492035.1"/>
    </source>
</evidence>
<dbReference type="PANTHER" id="PTHR45860:SF1">
    <property type="entry name" value="TRANSLATION INITIATION FACTOR EIF-2B SUBUNIT ALPHA"/>
    <property type="match status" value="1"/>
</dbReference>
<proteinExistence type="inferred from homology"/>
<keyword evidence="6" id="KW-0413">Isomerase</keyword>
<dbReference type="Proteomes" id="UP000612009">
    <property type="component" value="Unassembled WGS sequence"/>
</dbReference>
<dbReference type="GO" id="GO:0003743">
    <property type="term" value="F:translation initiation factor activity"/>
    <property type="evidence" value="ECO:0007669"/>
    <property type="project" value="UniProtKB-KW"/>
</dbReference>
<organism evidence="6 7">
    <name type="scientific">Candidatus Argoarchaeum ethanivorans</name>
    <dbReference type="NCBI Taxonomy" id="2608793"/>
    <lineage>
        <taxon>Archaea</taxon>
        <taxon>Methanobacteriati</taxon>
        <taxon>Methanobacteriota</taxon>
        <taxon>Stenosarchaea group</taxon>
        <taxon>Methanomicrobia</taxon>
        <taxon>Methanosarcinales</taxon>
        <taxon>Methanosarcinales incertae sedis</taxon>
        <taxon>GOM Arc I cluster</taxon>
        <taxon>Candidatus Argoarchaeum</taxon>
    </lineage>
</organism>
<dbReference type="InterPro" id="IPR000649">
    <property type="entry name" value="IF-2B-related"/>
</dbReference>
<dbReference type="InterPro" id="IPR051501">
    <property type="entry name" value="eIF2B_alpha/beta/delta"/>
</dbReference>
<keyword evidence="3" id="KW-0648">Protein biosynthesis</keyword>
<dbReference type="InterPro" id="IPR042529">
    <property type="entry name" value="IF_2B-like_C"/>
</dbReference>
<dbReference type="InterPro" id="IPR037171">
    <property type="entry name" value="NagB/RpiA_transferase-like"/>
</dbReference>
<dbReference type="Pfam" id="PF01008">
    <property type="entry name" value="IF-2B"/>
    <property type="match status" value="1"/>
</dbReference>
<evidence type="ECO:0000259" key="5">
    <source>
        <dbReference type="Pfam" id="PF24391"/>
    </source>
</evidence>
<dbReference type="PANTHER" id="PTHR45860">
    <property type="entry name" value="TRANSLATION INITIATION FACTOR EIF-2B SUBUNIT ALPHA"/>
    <property type="match status" value="1"/>
</dbReference>
<feature type="domain" description="HD-CE" evidence="5">
    <location>
        <begin position="46"/>
        <end position="261"/>
    </location>
</feature>
<dbReference type="AlphaFoldDB" id="A0A811TB84"/>
<name>A0A811TB84_9EURY</name>
<comment type="caution">
    <text evidence="6">The sequence shown here is derived from an EMBL/GenBank/DDBJ whole genome shotgun (WGS) entry which is preliminary data.</text>
</comment>
<dbReference type="Gene3D" id="1.10.3210.10">
    <property type="entry name" value="Hypothetical protein af1432"/>
    <property type="match status" value="1"/>
</dbReference>
<evidence type="ECO:0000256" key="4">
    <source>
        <dbReference type="RuleBase" id="RU003814"/>
    </source>
</evidence>
<evidence type="ECO:0000256" key="3">
    <source>
        <dbReference type="ARBA" id="ARBA00022917"/>
    </source>
</evidence>
<dbReference type="SUPFAM" id="SSF109604">
    <property type="entry name" value="HD-domain/PDEase-like"/>
    <property type="match status" value="1"/>
</dbReference>
<sequence length="618" mass="71288">MKGIDGNYKNLLNKRKDILEGDDADRLEKICDHVRGKWSVAPELKYYTLHDHRHSERVEWQLYELLPDKDFKKLKPEERFLLLASAWLHDIGMIRDLFGDKDKKLTEIEVRETHQDRSERYINSKDIWPVLGLRPEETTPLGIICQYHRKTEDLRKCNEEIPVPGVGQIRTRLLAAYLRLADALRIADLSGVPEKEFRTNMIMGMGPESTFHWLKSKYAQGTSVAKEPFTITISLKNPIGSAEDIAPLGKFLCDEIQEELDSSMDTLIRGRLSLYLRVEYKIIEDAPLRPDEMEGLRWALSHIETMFSTSAGMAINSVLKNIQVILNLDNERVIEELLNYKRIILVPFLEEKPCHAYLTKIKKMLEENLKNIPDPNKLDATNRDQIIISIREKINQWQRERERAFEAFSDMSKPFFIDGSPILLYGYSSSVVKAIESLPDKKSTEVYICECKTKNRYGYNNRLRYCDGIHYASEIRKAGFKEIQIHLVTDSCASNLFSKGKISKVLFGANGIGENGEISHGLGHLAMADMAKEYNIPVYVIAETTKIIKEIKKNPDLPRKVEWLTTDLSVNFDDFKQYNPREDIVPPEKITMLITEKGAFQPRSVKQMCKMHDIDINC</sequence>
<dbReference type="Pfam" id="PF24391">
    <property type="entry name" value="HD-CE"/>
    <property type="match status" value="1"/>
</dbReference>
<reference evidence="6" key="1">
    <citation type="submission" date="2020-10" db="EMBL/GenBank/DDBJ databases">
        <authorList>
            <person name="Hahn C.J."/>
            <person name="Laso-Perez R."/>
            <person name="Vulcano F."/>
            <person name="Vaziourakis K.-M."/>
            <person name="Stokke R."/>
            <person name="Steen I.H."/>
            <person name="Teske A."/>
            <person name="Boetius A."/>
            <person name="Liebeke M."/>
            <person name="Amann R."/>
            <person name="Knittel K."/>
        </authorList>
    </citation>
    <scope>NUCLEOTIDE SEQUENCE</scope>
    <source>
        <strain evidence="6">Gfbio:e3339647-f889-4370-9287-4fb5cb688e4c:AG392J18_GoMArc1</strain>
    </source>
</reference>
<dbReference type="EC" id="5.3.1.23" evidence="6"/>
<gene>
    <name evidence="6" type="primary">mtnA</name>
    <name evidence="6" type="ORF">LAKADJCE_00228</name>
</gene>
<dbReference type="InterPro" id="IPR056471">
    <property type="entry name" value="HD-CE"/>
</dbReference>
<dbReference type="SUPFAM" id="SSF100950">
    <property type="entry name" value="NagB/RpiA/CoA transferase-like"/>
    <property type="match status" value="1"/>
</dbReference>
<dbReference type="GO" id="GO:0005085">
    <property type="term" value="F:guanyl-nucleotide exchange factor activity"/>
    <property type="evidence" value="ECO:0007669"/>
    <property type="project" value="TreeGrafter"/>
</dbReference>
<dbReference type="EMBL" id="CAJHIR010000009">
    <property type="protein sequence ID" value="CAD6492035.1"/>
    <property type="molecule type" value="Genomic_DNA"/>
</dbReference>
<dbReference type="GO" id="GO:0046523">
    <property type="term" value="F:S-methyl-5-thioribose-1-phosphate isomerase activity"/>
    <property type="evidence" value="ECO:0007669"/>
    <property type="project" value="UniProtKB-EC"/>
</dbReference>
<evidence type="ECO:0000256" key="2">
    <source>
        <dbReference type="ARBA" id="ARBA00022540"/>
    </source>
</evidence>
<dbReference type="Gene3D" id="3.40.50.10470">
    <property type="entry name" value="Translation initiation factor eif-2b, domain 2"/>
    <property type="match status" value="1"/>
</dbReference>
<evidence type="ECO:0000256" key="1">
    <source>
        <dbReference type="ARBA" id="ARBA00007251"/>
    </source>
</evidence>